<evidence type="ECO:0000256" key="3">
    <source>
        <dbReference type="SAM" id="SignalP"/>
    </source>
</evidence>
<keyword evidence="3" id="KW-0732">Signal</keyword>
<dbReference type="PIRSF" id="PIRSF000097">
    <property type="entry name" value="AKR"/>
    <property type="match status" value="1"/>
</dbReference>
<dbReference type="EMBL" id="JNBR01000373">
    <property type="protein sequence ID" value="OQR94181.1"/>
    <property type="molecule type" value="Genomic_DNA"/>
</dbReference>
<feature type="domain" description="NADP-dependent oxidoreductase" evidence="4">
    <location>
        <begin position="49"/>
        <end position="298"/>
    </location>
</feature>
<evidence type="ECO:0000259" key="4">
    <source>
        <dbReference type="Pfam" id="PF00248"/>
    </source>
</evidence>
<evidence type="ECO:0000256" key="1">
    <source>
        <dbReference type="PIRSR" id="PIRSR000097-2"/>
    </source>
</evidence>
<dbReference type="InterPro" id="IPR020471">
    <property type="entry name" value="AKR"/>
</dbReference>
<dbReference type="PANTHER" id="PTHR43827">
    <property type="entry name" value="2,5-DIKETO-D-GLUCONIC ACID REDUCTASE"/>
    <property type="match status" value="1"/>
</dbReference>
<evidence type="ECO:0000256" key="2">
    <source>
        <dbReference type="PIRSR" id="PIRSR000097-3"/>
    </source>
</evidence>
<feature type="chain" id="PRO_5002038080" evidence="3">
    <location>
        <begin position="20"/>
        <end position="322"/>
    </location>
</feature>
<accession>A0A0A7CMU7</accession>
<sequence>MRFADAALVLATFAPIATGEDTCVDGSCAFAKAVLTNGVAMPWVGQGLAGMKGDTTAAAVRSHVAHGFRSLDGAQAKEWYDDKAAGFALRALLDKTPGLVRSDFFIASKVHPAFLSRVEASVQEMFSSWRLSWATDTMDLVYLHYPECGDWIPDCHGQPRGNWRDAWRELERLYAGGKIRALGVSNFSYEQLQELWAMAQTPPHVVQMWMDPFHQAHLERSFVQSHGGVVVAYSSLGTQWQLPENPVLTHKTVVAIAAKRNVPAASVVLAYFLRIGVGVIPRSSTDEHIRSNARLLDPEYVAGLLDAVDMATLAALDGTRPE</sequence>
<dbReference type="InterPro" id="IPR018170">
    <property type="entry name" value="Aldo/ket_reductase_CS"/>
</dbReference>
<dbReference type="OrthoDB" id="416253at2759"/>
<protein>
    <submittedName>
        <fullName evidence="5">Secreted protein</fullName>
    </submittedName>
</protein>
<dbReference type="PRINTS" id="PR00069">
    <property type="entry name" value="ALDKETRDTASE"/>
</dbReference>
<dbReference type="PANTHER" id="PTHR43827:SF8">
    <property type="entry name" value="ALDO_KETO REDUCTASE FAMILY PROTEIN"/>
    <property type="match status" value="1"/>
</dbReference>
<dbReference type="AlphaFoldDB" id="A0A0A7CMU7"/>
<dbReference type="EMBL" id="KM038390">
    <property type="protein sequence ID" value="AIG55851.1"/>
    <property type="molecule type" value="Genomic_DNA"/>
</dbReference>
<dbReference type="InterPro" id="IPR036812">
    <property type="entry name" value="NAD(P)_OxRdtase_dom_sf"/>
</dbReference>
<feature type="site" description="Lowers pKa of active site Tyr" evidence="2">
    <location>
        <position position="109"/>
    </location>
</feature>
<dbReference type="PROSITE" id="PS00062">
    <property type="entry name" value="ALDOKETO_REDUCTASE_2"/>
    <property type="match status" value="1"/>
</dbReference>
<dbReference type="GO" id="GO:0016491">
    <property type="term" value="F:oxidoreductase activity"/>
    <property type="evidence" value="ECO:0007669"/>
    <property type="project" value="InterPro"/>
</dbReference>
<dbReference type="InterPro" id="IPR023210">
    <property type="entry name" value="NADP_OxRdtase_dom"/>
</dbReference>
<dbReference type="CDD" id="cd19071">
    <property type="entry name" value="AKR_AKR1-5-like"/>
    <property type="match status" value="1"/>
</dbReference>
<reference evidence="5 7" key="1">
    <citation type="journal article" date="2014" name="Genome Biol. Evol.">
        <title>The secreted proteins of Achlya hypogyna and Thraustotheca clavata identify the ancestral oomycete secretome and reveal gene acquisitions by horizontal gene transfer.</title>
        <authorList>
            <person name="Misner I."/>
            <person name="Blouin N."/>
            <person name="Leonard G."/>
            <person name="Richards T.A."/>
            <person name="Lane C.E."/>
        </authorList>
    </citation>
    <scope>NUCLEOTIDE SEQUENCE</scope>
    <source>
        <strain evidence="5 7">ATCC 48635</strain>
    </source>
</reference>
<organism evidence="5">
    <name type="scientific">Achlya hypogyna</name>
    <name type="common">Oomycete</name>
    <name type="synonym">Protoachlya hypogyna</name>
    <dbReference type="NCBI Taxonomy" id="1202772"/>
    <lineage>
        <taxon>Eukaryota</taxon>
        <taxon>Sar</taxon>
        <taxon>Stramenopiles</taxon>
        <taxon>Oomycota</taxon>
        <taxon>Saprolegniomycetes</taxon>
        <taxon>Saprolegniales</taxon>
        <taxon>Achlyaceae</taxon>
        <taxon>Achlya</taxon>
    </lineage>
</organism>
<dbReference type="Pfam" id="PF00248">
    <property type="entry name" value="Aldo_ket_red"/>
    <property type="match status" value="1"/>
</dbReference>
<dbReference type="STRING" id="1202772.A0A0A7CMU7"/>
<evidence type="ECO:0000313" key="7">
    <source>
        <dbReference type="Proteomes" id="UP000243579"/>
    </source>
</evidence>
<dbReference type="SUPFAM" id="SSF51430">
    <property type="entry name" value="NAD(P)-linked oxidoreductase"/>
    <property type="match status" value="1"/>
</dbReference>
<evidence type="ECO:0000313" key="6">
    <source>
        <dbReference type="EMBL" id="OQR94181.1"/>
    </source>
</evidence>
<dbReference type="Gene3D" id="3.20.20.100">
    <property type="entry name" value="NADP-dependent oxidoreductase domain"/>
    <property type="match status" value="1"/>
</dbReference>
<proteinExistence type="predicted"/>
<feature type="binding site" evidence="1">
    <location>
        <position position="144"/>
    </location>
    <ligand>
        <name>substrate</name>
    </ligand>
</feature>
<evidence type="ECO:0000313" key="5">
    <source>
        <dbReference type="EMBL" id="AIG55851.1"/>
    </source>
</evidence>
<keyword evidence="7" id="KW-1185">Reference proteome</keyword>
<dbReference type="Proteomes" id="UP000243579">
    <property type="component" value="Unassembled WGS sequence"/>
</dbReference>
<name>A0A0A7CMU7_ACHHY</name>
<gene>
    <name evidence="6" type="ORF">ACHHYP_01673</name>
</gene>
<feature type="signal peptide" evidence="3">
    <location>
        <begin position="1"/>
        <end position="19"/>
    </location>
</feature>